<feature type="chain" id="PRO_5033048665" evidence="2">
    <location>
        <begin position="19"/>
        <end position="426"/>
    </location>
</feature>
<feature type="region of interest" description="Disordered" evidence="1">
    <location>
        <begin position="30"/>
        <end position="92"/>
    </location>
</feature>
<accession>A0A835YK28</accession>
<evidence type="ECO:0000313" key="4">
    <source>
        <dbReference type="Proteomes" id="UP000664859"/>
    </source>
</evidence>
<dbReference type="GO" id="GO:0008168">
    <property type="term" value="F:methyltransferase activity"/>
    <property type="evidence" value="ECO:0007669"/>
    <property type="project" value="UniProtKB-KW"/>
</dbReference>
<comment type="caution">
    <text evidence="3">The sequence shown here is derived from an EMBL/GenBank/DDBJ whole genome shotgun (WGS) entry which is preliminary data.</text>
</comment>
<dbReference type="Proteomes" id="UP000664859">
    <property type="component" value="Unassembled WGS sequence"/>
</dbReference>
<dbReference type="Pfam" id="PF13489">
    <property type="entry name" value="Methyltransf_23"/>
    <property type="match status" value="1"/>
</dbReference>
<evidence type="ECO:0000313" key="3">
    <source>
        <dbReference type="EMBL" id="KAG5175055.1"/>
    </source>
</evidence>
<dbReference type="SUPFAM" id="SSF53335">
    <property type="entry name" value="S-adenosyl-L-methionine-dependent methyltransferases"/>
    <property type="match status" value="1"/>
</dbReference>
<keyword evidence="2" id="KW-0732">Signal</keyword>
<protein>
    <submittedName>
        <fullName evidence="3">S-adenosyl-L-methionine-dependent methyltransferase</fullName>
    </submittedName>
</protein>
<dbReference type="GO" id="GO:0032259">
    <property type="term" value="P:methylation"/>
    <property type="evidence" value="ECO:0007669"/>
    <property type="project" value="UniProtKB-KW"/>
</dbReference>
<dbReference type="Gene3D" id="3.40.50.150">
    <property type="entry name" value="Vaccinia Virus protein VP39"/>
    <property type="match status" value="1"/>
</dbReference>
<proteinExistence type="predicted"/>
<gene>
    <name evidence="3" type="ORF">JKP88DRAFT_265989</name>
</gene>
<dbReference type="InterPro" id="IPR029063">
    <property type="entry name" value="SAM-dependent_MTases_sf"/>
</dbReference>
<organism evidence="3 4">
    <name type="scientific">Tribonema minus</name>
    <dbReference type="NCBI Taxonomy" id="303371"/>
    <lineage>
        <taxon>Eukaryota</taxon>
        <taxon>Sar</taxon>
        <taxon>Stramenopiles</taxon>
        <taxon>Ochrophyta</taxon>
        <taxon>PX clade</taxon>
        <taxon>Xanthophyceae</taxon>
        <taxon>Tribonematales</taxon>
        <taxon>Tribonemataceae</taxon>
        <taxon>Tribonema</taxon>
    </lineage>
</organism>
<keyword evidence="4" id="KW-1185">Reference proteome</keyword>
<feature type="signal peptide" evidence="2">
    <location>
        <begin position="1"/>
        <end position="18"/>
    </location>
</feature>
<sequence>MRTTALAVAALTLGAVEGFAGMHMAAKRGSKGTKGAASAPRGFGAASTGSSKAESAPGGPGSLSQSTTAAAATASSQQQRRSPQTAASNAQETEMRIRAALAELSKTDPQLHRAVQLTQALNQWEARTRGLSILQQAALDVRDVNLIKDMKEELNELLRAGISELSIAAAFQQATWDAVASTRADGHRRAEEQLPASAVSIMARISDAIVGGRPAEDLKVLDIGTGTGVLIRFARKAGVREANVVGLDLSAAMLAEARATYPRAAFLRANFMTWDGALPPPPAEAAAAVTTSTLKFDPASGTAAAGASPLADAAAPTSTLKCDHTSTLKFDTVCFNAVLHHLPDARAALARAAALLRAGGRVVISHPKGGGSVAKQHRHNTLLVPSLMPTAAELAAMAPALGLKFVPEESVDSGDVYIATLVQAQA</sequence>
<feature type="compositionally biased region" description="Low complexity" evidence="1">
    <location>
        <begin position="62"/>
        <end position="88"/>
    </location>
</feature>
<dbReference type="EMBL" id="JAFCMP010000555">
    <property type="protein sequence ID" value="KAG5175055.1"/>
    <property type="molecule type" value="Genomic_DNA"/>
</dbReference>
<dbReference type="OrthoDB" id="540004at2759"/>
<dbReference type="AlphaFoldDB" id="A0A835YK28"/>
<dbReference type="PANTHER" id="PTHR43861">
    <property type="entry name" value="TRANS-ACONITATE 2-METHYLTRANSFERASE-RELATED"/>
    <property type="match status" value="1"/>
</dbReference>
<evidence type="ECO:0000256" key="2">
    <source>
        <dbReference type="SAM" id="SignalP"/>
    </source>
</evidence>
<keyword evidence="3" id="KW-0808">Transferase</keyword>
<name>A0A835YK28_9STRA</name>
<reference evidence="3" key="1">
    <citation type="submission" date="2021-02" db="EMBL/GenBank/DDBJ databases">
        <title>First Annotated Genome of the Yellow-green Alga Tribonema minus.</title>
        <authorList>
            <person name="Mahan K.M."/>
        </authorList>
    </citation>
    <scope>NUCLEOTIDE SEQUENCE</scope>
    <source>
        <strain evidence="3">UTEX B ZZ1240</strain>
    </source>
</reference>
<dbReference type="CDD" id="cd02440">
    <property type="entry name" value="AdoMet_MTases"/>
    <property type="match status" value="1"/>
</dbReference>
<evidence type="ECO:0000256" key="1">
    <source>
        <dbReference type="SAM" id="MobiDB-lite"/>
    </source>
</evidence>
<keyword evidence="3" id="KW-0489">Methyltransferase</keyword>